<dbReference type="EMBL" id="UAQM01000001">
    <property type="protein sequence ID" value="SPU42406.1"/>
    <property type="molecule type" value="Genomic_DNA"/>
</dbReference>
<evidence type="ECO:0000313" key="2">
    <source>
        <dbReference type="EMBL" id="SPU42406.1"/>
    </source>
</evidence>
<protein>
    <submittedName>
        <fullName evidence="2">Predicted nucleotide-binding protein containing TIR-like domain</fullName>
    </submittedName>
</protein>
<feature type="domain" description="CD-NTase-associated protein 12/Pycsar effector protein TIR" evidence="1">
    <location>
        <begin position="4"/>
        <end position="66"/>
    </location>
</feature>
<gene>
    <name evidence="2" type="ORF">NCTC11165_00550</name>
</gene>
<dbReference type="InterPro" id="IPR019302">
    <property type="entry name" value="CAP12/PCTIR_TIR_dom"/>
</dbReference>
<dbReference type="Pfam" id="PF10137">
    <property type="entry name" value="CAP12-PCTIR_TIR"/>
    <property type="match status" value="1"/>
</dbReference>
<name>A0A2X1C6Y9_BREDI</name>
<dbReference type="GO" id="GO:0050135">
    <property type="term" value="F:NADP+ nucleosidase activity"/>
    <property type="evidence" value="ECO:0007669"/>
    <property type="project" value="InterPro"/>
</dbReference>
<accession>A0A2X1C6Y9</accession>
<proteinExistence type="predicted"/>
<evidence type="ECO:0000313" key="3">
    <source>
        <dbReference type="Proteomes" id="UP000250358"/>
    </source>
</evidence>
<dbReference type="AlphaFoldDB" id="A0A2X1C6Y9"/>
<sequence>MDVADVAFLLMTAEDEDGSGKLQARQNVVHEVGLFQGALGFENAVVLLEENCAEFSNIAGLGQIRFLKGNVASAFESIRQYLKDRHGLS</sequence>
<dbReference type="Proteomes" id="UP000250358">
    <property type="component" value="Unassembled WGS sequence"/>
</dbReference>
<evidence type="ECO:0000259" key="1">
    <source>
        <dbReference type="Pfam" id="PF10137"/>
    </source>
</evidence>
<organism evidence="2 3">
    <name type="scientific">Brevundimonas diminuta</name>
    <name type="common">Pseudomonas diminuta</name>
    <dbReference type="NCBI Taxonomy" id="293"/>
    <lineage>
        <taxon>Bacteria</taxon>
        <taxon>Pseudomonadati</taxon>
        <taxon>Pseudomonadota</taxon>
        <taxon>Alphaproteobacteria</taxon>
        <taxon>Caulobacterales</taxon>
        <taxon>Caulobacteraceae</taxon>
        <taxon>Brevundimonas</taxon>
    </lineage>
</organism>
<reference evidence="2 3" key="1">
    <citation type="submission" date="2018-06" db="EMBL/GenBank/DDBJ databases">
        <authorList>
            <consortium name="Pathogen Informatics"/>
            <person name="Doyle S."/>
        </authorList>
    </citation>
    <scope>NUCLEOTIDE SEQUENCE [LARGE SCALE GENOMIC DNA]</scope>
    <source>
        <strain evidence="2 3">NCTC11165</strain>
    </source>
</reference>